<dbReference type="EMBL" id="BJYX01000002">
    <property type="protein sequence ID" value="GEO28712.1"/>
    <property type="molecule type" value="Genomic_DNA"/>
</dbReference>
<evidence type="ECO:0000259" key="7">
    <source>
        <dbReference type="PROSITE" id="PS50110"/>
    </source>
</evidence>
<dbReference type="Pfam" id="PF00072">
    <property type="entry name" value="Response_reg"/>
    <property type="match status" value="1"/>
</dbReference>
<dbReference type="InterPro" id="IPR001789">
    <property type="entry name" value="Sig_transdc_resp-reg_receiver"/>
</dbReference>
<evidence type="ECO:0000256" key="3">
    <source>
        <dbReference type="ARBA" id="ARBA00023015"/>
    </source>
</evidence>
<feature type="domain" description="Response regulatory" evidence="7">
    <location>
        <begin position="14"/>
        <end position="129"/>
    </location>
</feature>
<dbReference type="SUPFAM" id="SSF52172">
    <property type="entry name" value="CheY-like"/>
    <property type="match status" value="1"/>
</dbReference>
<dbReference type="InterPro" id="IPR011006">
    <property type="entry name" value="CheY-like_superfamily"/>
</dbReference>
<evidence type="ECO:0000256" key="1">
    <source>
        <dbReference type="ARBA" id="ARBA00022553"/>
    </source>
</evidence>
<accession>A0A512CWY5</accession>
<dbReference type="InterPro" id="IPR039420">
    <property type="entry name" value="WalR-like"/>
</dbReference>
<dbReference type="SMART" id="SM00448">
    <property type="entry name" value="REC"/>
    <property type="match status" value="1"/>
</dbReference>
<evidence type="ECO:0000256" key="5">
    <source>
        <dbReference type="ARBA" id="ARBA00023163"/>
    </source>
</evidence>
<dbReference type="GO" id="GO:0032993">
    <property type="term" value="C:protein-DNA complex"/>
    <property type="evidence" value="ECO:0007669"/>
    <property type="project" value="TreeGrafter"/>
</dbReference>
<protein>
    <recommendedName>
        <fullName evidence="7">Response regulatory domain-containing protein</fullName>
    </recommendedName>
</protein>
<dbReference type="RefSeq" id="WP_147063123.1">
    <property type="nucleotide sequence ID" value="NZ_BAAARO010000021.1"/>
</dbReference>
<evidence type="ECO:0000256" key="6">
    <source>
        <dbReference type="PROSITE-ProRule" id="PRU00169"/>
    </source>
</evidence>
<evidence type="ECO:0000313" key="9">
    <source>
        <dbReference type="Proteomes" id="UP000321534"/>
    </source>
</evidence>
<dbReference type="OrthoDB" id="3197131at2"/>
<gene>
    <name evidence="8" type="ORF">TAE01_05220</name>
</gene>
<name>A0A512CWY5_9MICO</name>
<keyword evidence="9" id="KW-1185">Reference proteome</keyword>
<organism evidence="8 9">
    <name type="scientific">Terrabacter aerolatus</name>
    <dbReference type="NCBI Taxonomy" id="422442"/>
    <lineage>
        <taxon>Bacteria</taxon>
        <taxon>Bacillati</taxon>
        <taxon>Actinomycetota</taxon>
        <taxon>Actinomycetes</taxon>
        <taxon>Micrococcales</taxon>
        <taxon>Intrasporangiaceae</taxon>
        <taxon>Terrabacter</taxon>
    </lineage>
</organism>
<dbReference type="GO" id="GO:0006355">
    <property type="term" value="P:regulation of DNA-templated transcription"/>
    <property type="evidence" value="ECO:0007669"/>
    <property type="project" value="TreeGrafter"/>
</dbReference>
<dbReference type="AlphaFoldDB" id="A0A512CWY5"/>
<dbReference type="Gene3D" id="3.40.50.2300">
    <property type="match status" value="1"/>
</dbReference>
<keyword evidence="4" id="KW-0238">DNA-binding</keyword>
<dbReference type="PROSITE" id="PS50110">
    <property type="entry name" value="RESPONSE_REGULATORY"/>
    <property type="match status" value="1"/>
</dbReference>
<dbReference type="Proteomes" id="UP000321534">
    <property type="component" value="Unassembled WGS sequence"/>
</dbReference>
<dbReference type="GO" id="GO:0005829">
    <property type="term" value="C:cytosol"/>
    <property type="evidence" value="ECO:0007669"/>
    <property type="project" value="TreeGrafter"/>
</dbReference>
<dbReference type="GO" id="GO:0000976">
    <property type="term" value="F:transcription cis-regulatory region binding"/>
    <property type="evidence" value="ECO:0007669"/>
    <property type="project" value="TreeGrafter"/>
</dbReference>
<sequence length="133" mass="14305">MSAPAGEPDASPVRVLVADDDADIRDLVEFKLTQAGYAVEAVPDGISAWEAFEANPPQLAVLDVMMPGLSGIDVLRKIRESEFPSVPVLLLSAKSRDSDVDTGFAVGADDYVIKPFSPRELLHRVNGMLARAR</sequence>
<keyword evidence="3" id="KW-0805">Transcription regulation</keyword>
<dbReference type="GO" id="GO:0000156">
    <property type="term" value="F:phosphorelay response regulator activity"/>
    <property type="evidence" value="ECO:0007669"/>
    <property type="project" value="TreeGrafter"/>
</dbReference>
<dbReference type="PANTHER" id="PTHR48111:SF1">
    <property type="entry name" value="TWO-COMPONENT RESPONSE REGULATOR ORR33"/>
    <property type="match status" value="1"/>
</dbReference>
<proteinExistence type="predicted"/>
<dbReference type="PANTHER" id="PTHR48111">
    <property type="entry name" value="REGULATOR OF RPOS"/>
    <property type="match status" value="1"/>
</dbReference>
<keyword evidence="1 6" id="KW-0597">Phosphoprotein</keyword>
<evidence type="ECO:0000256" key="2">
    <source>
        <dbReference type="ARBA" id="ARBA00023012"/>
    </source>
</evidence>
<feature type="modified residue" description="4-aspartylphosphate" evidence="6">
    <location>
        <position position="63"/>
    </location>
</feature>
<keyword evidence="5" id="KW-0804">Transcription</keyword>
<evidence type="ECO:0000256" key="4">
    <source>
        <dbReference type="ARBA" id="ARBA00023125"/>
    </source>
</evidence>
<keyword evidence="2" id="KW-0902">Two-component regulatory system</keyword>
<comment type="caution">
    <text evidence="8">The sequence shown here is derived from an EMBL/GenBank/DDBJ whole genome shotgun (WGS) entry which is preliminary data.</text>
</comment>
<reference evidence="8 9" key="1">
    <citation type="submission" date="2019-07" db="EMBL/GenBank/DDBJ databases">
        <title>Whole genome shotgun sequence of Terrabacter aerolatus NBRC 106305.</title>
        <authorList>
            <person name="Hosoyama A."/>
            <person name="Uohara A."/>
            <person name="Ohji S."/>
            <person name="Ichikawa N."/>
        </authorList>
    </citation>
    <scope>NUCLEOTIDE SEQUENCE [LARGE SCALE GENOMIC DNA]</scope>
    <source>
        <strain evidence="8 9">NBRC 106305</strain>
    </source>
</reference>
<evidence type="ECO:0000313" key="8">
    <source>
        <dbReference type="EMBL" id="GEO28712.1"/>
    </source>
</evidence>
<dbReference type="CDD" id="cd17574">
    <property type="entry name" value="REC_OmpR"/>
    <property type="match status" value="1"/>
</dbReference>